<dbReference type="PANTHER" id="PTHR15272">
    <property type="entry name" value="CHROMATIN ASSEMBLY FACTOR 1 SUBUNIT A CAF-1 SUBUNIT A"/>
    <property type="match status" value="1"/>
</dbReference>
<keyword evidence="8" id="KW-1185">Reference proteome</keyword>
<proteinExistence type="predicted"/>
<comment type="caution">
    <text evidence="7">The sequence shown here is derived from an EMBL/GenBank/DDBJ whole genome shotgun (WGS) entry which is preliminary data.</text>
</comment>
<feature type="domain" description="Chromatin assembly factor 1 subunit A dimerization" evidence="6">
    <location>
        <begin position="336"/>
        <end position="410"/>
    </location>
</feature>
<dbReference type="Pfam" id="PF12253">
    <property type="entry name" value="CAF1A_dimeriz"/>
    <property type="match status" value="1"/>
</dbReference>
<dbReference type="PANTHER" id="PTHR15272:SF0">
    <property type="entry name" value="CHROMATIN ASSEMBLY FACTOR 1 SUBUNIT A"/>
    <property type="match status" value="1"/>
</dbReference>
<dbReference type="Proteomes" id="UP001286456">
    <property type="component" value="Unassembled WGS sequence"/>
</dbReference>
<dbReference type="EMBL" id="JAUEPO010000003">
    <property type="protein sequence ID" value="KAK3327607.1"/>
    <property type="molecule type" value="Genomic_DNA"/>
</dbReference>
<protein>
    <submittedName>
        <fullName evidence="7">Chromatin assembly factor 1 subunit A-domain-containing protein</fullName>
    </submittedName>
</protein>
<evidence type="ECO:0000256" key="3">
    <source>
        <dbReference type="ARBA" id="ARBA00023204"/>
    </source>
</evidence>
<dbReference type="AlphaFoldDB" id="A0AAE0IM36"/>
<gene>
    <name evidence="7" type="ORF">B0T19DRAFT_167941</name>
</gene>
<evidence type="ECO:0000313" key="7">
    <source>
        <dbReference type="EMBL" id="KAK3327607.1"/>
    </source>
</evidence>
<keyword evidence="4" id="KW-0539">Nucleus</keyword>
<keyword evidence="3" id="KW-0234">DNA repair</keyword>
<feature type="compositionally biased region" description="Basic and acidic residues" evidence="5">
    <location>
        <begin position="206"/>
        <end position="218"/>
    </location>
</feature>
<name>A0AAE0IM36_9PEZI</name>
<evidence type="ECO:0000256" key="5">
    <source>
        <dbReference type="SAM" id="MobiDB-lite"/>
    </source>
</evidence>
<feature type="region of interest" description="Disordered" evidence="5">
    <location>
        <begin position="387"/>
        <end position="425"/>
    </location>
</feature>
<accession>A0AAE0IM36</accession>
<evidence type="ECO:0000256" key="2">
    <source>
        <dbReference type="ARBA" id="ARBA00022763"/>
    </source>
</evidence>
<evidence type="ECO:0000256" key="1">
    <source>
        <dbReference type="ARBA" id="ARBA00004123"/>
    </source>
</evidence>
<reference evidence="7" key="2">
    <citation type="submission" date="2023-06" db="EMBL/GenBank/DDBJ databases">
        <authorList>
            <consortium name="Lawrence Berkeley National Laboratory"/>
            <person name="Haridas S."/>
            <person name="Hensen N."/>
            <person name="Bonometti L."/>
            <person name="Westerberg I."/>
            <person name="Brannstrom I.O."/>
            <person name="Guillou S."/>
            <person name="Cros-Aarteil S."/>
            <person name="Calhoun S."/>
            <person name="Kuo A."/>
            <person name="Mondo S."/>
            <person name="Pangilinan J."/>
            <person name="Riley R."/>
            <person name="Labutti K."/>
            <person name="Andreopoulos B."/>
            <person name="Lipzen A."/>
            <person name="Chen C."/>
            <person name="Yanf M."/>
            <person name="Daum C."/>
            <person name="Ng V."/>
            <person name="Clum A."/>
            <person name="Steindorff A."/>
            <person name="Ohm R."/>
            <person name="Martin F."/>
            <person name="Silar P."/>
            <person name="Natvig D."/>
            <person name="Lalanne C."/>
            <person name="Gautier V."/>
            <person name="Ament-Velasquez S.L."/>
            <person name="Kruys A."/>
            <person name="Hutchinson M.I."/>
            <person name="Powell A.J."/>
            <person name="Barry K."/>
            <person name="Miller A.N."/>
            <person name="Grigoriev I.V."/>
            <person name="Debuchy R."/>
            <person name="Gladieux P."/>
            <person name="Thoren M.H."/>
            <person name="Johannesson H."/>
        </authorList>
    </citation>
    <scope>NUCLEOTIDE SEQUENCE</scope>
    <source>
        <strain evidence="7">SMH4131-1</strain>
    </source>
</reference>
<evidence type="ECO:0000259" key="6">
    <source>
        <dbReference type="Pfam" id="PF12253"/>
    </source>
</evidence>
<dbReference type="GO" id="GO:0006281">
    <property type="term" value="P:DNA repair"/>
    <property type="evidence" value="ECO:0007669"/>
    <property type="project" value="UniProtKB-KW"/>
</dbReference>
<sequence>MPLSTMSANIQELDSVGRKRSHSDFIKPEIDDESLCVRSSGECHLPDDKENDISTISASTFAKMIKPESSETPSISPKVTKPVAGDPVAKRKKPLSVAEKTEKAKADAAKAAEKAAAEEAKKREREKLEAEKAEKAAEREKKKREKDEADKIKAQQKAAKEAEKKQKAEEREQKRREKEEEEAKKTRGQRTLLGMFNITAPLTTPQKEKPKANIDKSNNKSPLASKKEFTYSQIHPFFLKPFTKLASSPYNVDEETKAAKTKILDEYIEGKRGPVELGPFNPLEALQIPFSLPRGRVYPSVRKIMAEYNGDIDLTTESQNAQILNTREALRAVPVKSLKFREDVRPPYIGTVSGLPPGVKSLRKIARNPISKTVLPLDYDYDSEAEWQEEDGEDVDDLEDEEENSENDEDMDDFLDDSEDAGPSRLVFSGGMVPESTGLCWENSKRHNSPDTMMKYRLEFIDTSLEHHHGIDPWPKPTETPSEASNPAAAPGACPPAATSKSTASSRAKPMAPPPVPTDAFKALNAEAPSLKKSQKLLASDMHEELRVMMQAKPNLRKGGMIQLFYSEHTECTMAQIKASFESMTEKTKSISRWKFKGE</sequence>
<dbReference type="GO" id="GO:0005634">
    <property type="term" value="C:nucleus"/>
    <property type="evidence" value="ECO:0007669"/>
    <property type="project" value="UniProtKB-SubCell"/>
</dbReference>
<reference evidence="7" key="1">
    <citation type="journal article" date="2023" name="Mol. Phylogenet. Evol.">
        <title>Genome-scale phylogeny and comparative genomics of the fungal order Sordariales.</title>
        <authorList>
            <person name="Hensen N."/>
            <person name="Bonometti L."/>
            <person name="Westerberg I."/>
            <person name="Brannstrom I.O."/>
            <person name="Guillou S."/>
            <person name="Cros-Aarteil S."/>
            <person name="Calhoun S."/>
            <person name="Haridas S."/>
            <person name="Kuo A."/>
            <person name="Mondo S."/>
            <person name="Pangilinan J."/>
            <person name="Riley R."/>
            <person name="LaButti K."/>
            <person name="Andreopoulos B."/>
            <person name="Lipzen A."/>
            <person name="Chen C."/>
            <person name="Yan M."/>
            <person name="Daum C."/>
            <person name="Ng V."/>
            <person name="Clum A."/>
            <person name="Steindorff A."/>
            <person name="Ohm R.A."/>
            <person name="Martin F."/>
            <person name="Silar P."/>
            <person name="Natvig D.O."/>
            <person name="Lalanne C."/>
            <person name="Gautier V."/>
            <person name="Ament-Velasquez S.L."/>
            <person name="Kruys A."/>
            <person name="Hutchinson M.I."/>
            <person name="Powell A.J."/>
            <person name="Barry K."/>
            <person name="Miller A.N."/>
            <person name="Grigoriev I.V."/>
            <person name="Debuchy R."/>
            <person name="Gladieux P."/>
            <person name="Hiltunen Thoren M."/>
            <person name="Johannesson H."/>
        </authorList>
    </citation>
    <scope>NUCLEOTIDE SEQUENCE</scope>
    <source>
        <strain evidence="7">SMH4131-1</strain>
    </source>
</reference>
<feature type="compositionally biased region" description="Low complexity" evidence="5">
    <location>
        <begin position="481"/>
        <end position="509"/>
    </location>
</feature>
<dbReference type="GO" id="GO:0033186">
    <property type="term" value="C:CAF-1 complex"/>
    <property type="evidence" value="ECO:0007669"/>
    <property type="project" value="TreeGrafter"/>
</dbReference>
<feature type="region of interest" description="Disordered" evidence="5">
    <location>
        <begin position="65"/>
        <end position="225"/>
    </location>
</feature>
<organism evidence="7 8">
    <name type="scientific">Cercophora scortea</name>
    <dbReference type="NCBI Taxonomy" id="314031"/>
    <lineage>
        <taxon>Eukaryota</taxon>
        <taxon>Fungi</taxon>
        <taxon>Dikarya</taxon>
        <taxon>Ascomycota</taxon>
        <taxon>Pezizomycotina</taxon>
        <taxon>Sordariomycetes</taxon>
        <taxon>Sordariomycetidae</taxon>
        <taxon>Sordariales</taxon>
        <taxon>Lasiosphaeriaceae</taxon>
        <taxon>Cercophora</taxon>
    </lineage>
</organism>
<dbReference type="GO" id="GO:0006334">
    <property type="term" value="P:nucleosome assembly"/>
    <property type="evidence" value="ECO:0007669"/>
    <property type="project" value="TreeGrafter"/>
</dbReference>
<feature type="compositionally biased region" description="Acidic residues" evidence="5">
    <location>
        <begin position="387"/>
        <end position="420"/>
    </location>
</feature>
<evidence type="ECO:0000313" key="8">
    <source>
        <dbReference type="Proteomes" id="UP001286456"/>
    </source>
</evidence>
<keyword evidence="2" id="KW-0227">DNA damage</keyword>
<evidence type="ECO:0000256" key="4">
    <source>
        <dbReference type="ARBA" id="ARBA00023242"/>
    </source>
</evidence>
<feature type="compositionally biased region" description="Basic and acidic residues" evidence="5">
    <location>
        <begin position="99"/>
        <end position="185"/>
    </location>
</feature>
<comment type="subcellular location">
    <subcellularLocation>
        <location evidence="1">Nucleus</location>
    </subcellularLocation>
</comment>
<dbReference type="InterPro" id="IPR022043">
    <property type="entry name" value="CAF1A_DD"/>
</dbReference>
<feature type="region of interest" description="Disordered" evidence="5">
    <location>
        <begin position="467"/>
        <end position="519"/>
    </location>
</feature>